<dbReference type="Proteomes" id="UP001549691">
    <property type="component" value="Unassembled WGS sequence"/>
</dbReference>
<reference evidence="1 2" key="1">
    <citation type="submission" date="2024-07" db="EMBL/GenBank/DDBJ databases">
        <title>Uliginosibacterium flavum JJ3220;KACC:17644.</title>
        <authorList>
            <person name="Kim M.K."/>
        </authorList>
    </citation>
    <scope>NUCLEOTIDE SEQUENCE [LARGE SCALE GENOMIC DNA]</scope>
    <source>
        <strain evidence="1 2">KACC:17644</strain>
    </source>
</reference>
<comment type="caution">
    <text evidence="1">The sequence shown here is derived from an EMBL/GenBank/DDBJ whole genome shotgun (WGS) entry which is preliminary data.</text>
</comment>
<gene>
    <name evidence="1" type="ORF">ABXR19_05600</name>
</gene>
<evidence type="ECO:0000313" key="1">
    <source>
        <dbReference type="EMBL" id="MET7013655.1"/>
    </source>
</evidence>
<name>A0ABV2TIA7_9RHOO</name>
<dbReference type="EMBL" id="JBEWZI010000004">
    <property type="protein sequence ID" value="MET7013655.1"/>
    <property type="molecule type" value="Genomic_DNA"/>
</dbReference>
<protein>
    <submittedName>
        <fullName evidence="1">Uncharacterized protein</fullName>
    </submittedName>
</protein>
<accession>A0ABV2TIA7</accession>
<keyword evidence="2" id="KW-1185">Reference proteome</keyword>
<proteinExistence type="predicted"/>
<evidence type="ECO:0000313" key="2">
    <source>
        <dbReference type="Proteomes" id="UP001549691"/>
    </source>
</evidence>
<sequence>MKKSVTSAGRWPDGSALPFAGNVVIWSGEDDPTDTLVPRLILSEADLSRVYFIADVKEGKERRSFDPAHDMPALRHWLYPEPCLMTHHFLRLACIGLSSQTPDSHGTVFTLGI</sequence>
<organism evidence="1 2">
    <name type="scientific">Uliginosibacterium flavum</name>
    <dbReference type="NCBI Taxonomy" id="1396831"/>
    <lineage>
        <taxon>Bacteria</taxon>
        <taxon>Pseudomonadati</taxon>
        <taxon>Pseudomonadota</taxon>
        <taxon>Betaproteobacteria</taxon>
        <taxon>Rhodocyclales</taxon>
        <taxon>Zoogloeaceae</taxon>
        <taxon>Uliginosibacterium</taxon>
    </lineage>
</organism>
<dbReference type="RefSeq" id="WP_354600118.1">
    <property type="nucleotide sequence ID" value="NZ_JBEWZI010000004.1"/>
</dbReference>